<proteinExistence type="predicted"/>
<reference evidence="1" key="1">
    <citation type="submission" date="2018-02" db="EMBL/GenBank/DDBJ databases">
        <title>Rhizophora mucronata_Transcriptome.</title>
        <authorList>
            <person name="Meera S.P."/>
            <person name="Sreeshan A."/>
            <person name="Augustine A."/>
        </authorList>
    </citation>
    <scope>NUCLEOTIDE SEQUENCE</scope>
    <source>
        <tissue evidence="1">Leaf</tissue>
    </source>
</reference>
<name>A0A2P2N0W2_RHIMU</name>
<protein>
    <submittedName>
        <fullName evidence="1">Uncharacterized protein</fullName>
    </submittedName>
</protein>
<accession>A0A2P2N0W2</accession>
<evidence type="ECO:0000313" key="1">
    <source>
        <dbReference type="EMBL" id="MBX36125.1"/>
    </source>
</evidence>
<dbReference type="AlphaFoldDB" id="A0A2P2N0W2"/>
<organism evidence="1">
    <name type="scientific">Rhizophora mucronata</name>
    <name type="common">Asiatic mangrove</name>
    <dbReference type="NCBI Taxonomy" id="61149"/>
    <lineage>
        <taxon>Eukaryota</taxon>
        <taxon>Viridiplantae</taxon>
        <taxon>Streptophyta</taxon>
        <taxon>Embryophyta</taxon>
        <taxon>Tracheophyta</taxon>
        <taxon>Spermatophyta</taxon>
        <taxon>Magnoliopsida</taxon>
        <taxon>eudicotyledons</taxon>
        <taxon>Gunneridae</taxon>
        <taxon>Pentapetalae</taxon>
        <taxon>rosids</taxon>
        <taxon>fabids</taxon>
        <taxon>Malpighiales</taxon>
        <taxon>Rhizophoraceae</taxon>
        <taxon>Rhizophora</taxon>
    </lineage>
</organism>
<sequence length="17" mass="2056">MTENLYFEALSHFPPLF</sequence>
<dbReference type="EMBL" id="GGEC01055641">
    <property type="protein sequence ID" value="MBX36125.1"/>
    <property type="molecule type" value="Transcribed_RNA"/>
</dbReference>